<evidence type="ECO:0000313" key="2">
    <source>
        <dbReference type="EMBL" id="KFM82589.1"/>
    </source>
</evidence>
<feature type="compositionally biased region" description="Basic and acidic residues" evidence="1">
    <location>
        <begin position="100"/>
        <end position="119"/>
    </location>
</feature>
<sequence>MFSSLAKYIFGGLIGNSNEPVECETQEVNDWLLVNLPDQVGKDLSIDIDYEEDDEKEEEIDNTEHHHAHSGKEEEIDNTEHHHVHGEKEEEIGNIEHHHVHNEKQEKRDNTEHHHVHSETEEEIDNTEQHHVDSENEEEIDNTEHHHVHSEESEQSSEEDEESSEEVEESSQEDDESSEEDEENGEEDEGENQQVVPAQKKESICDYDKSYCELQIPYEVKLSYDLQERFRAINEAYDSLQKIDSVLRRELFAYEGKFTSVRLLFNLRMHQLTVNVRTPKRIRDPASHIKNHTCQSAVSPKAELLERIKELKPAQRAIEYEKKKYISRSQLNRQNRNYIFQASSKTNRRKNLQRHHSGANNNRRC</sequence>
<dbReference type="Proteomes" id="UP000054359">
    <property type="component" value="Unassembled WGS sequence"/>
</dbReference>
<dbReference type="EMBL" id="KK122364">
    <property type="protein sequence ID" value="KFM82589.1"/>
    <property type="molecule type" value="Genomic_DNA"/>
</dbReference>
<feature type="compositionally biased region" description="Basic residues" evidence="1">
    <location>
        <begin position="346"/>
        <end position="365"/>
    </location>
</feature>
<feature type="compositionally biased region" description="Acidic residues" evidence="1">
    <location>
        <begin position="51"/>
        <end position="61"/>
    </location>
</feature>
<dbReference type="AlphaFoldDB" id="A0A087UZ00"/>
<feature type="region of interest" description="Disordered" evidence="1">
    <location>
        <begin position="100"/>
        <end position="201"/>
    </location>
</feature>
<reference evidence="2 3" key="1">
    <citation type="submission" date="2013-11" db="EMBL/GenBank/DDBJ databases">
        <title>Genome sequencing of Stegodyphus mimosarum.</title>
        <authorList>
            <person name="Bechsgaard J."/>
        </authorList>
    </citation>
    <scope>NUCLEOTIDE SEQUENCE [LARGE SCALE GENOMIC DNA]</scope>
</reference>
<feature type="region of interest" description="Disordered" evidence="1">
    <location>
        <begin position="51"/>
        <end position="88"/>
    </location>
</feature>
<protein>
    <submittedName>
        <fullName evidence="2">Uncharacterized protein</fullName>
    </submittedName>
</protein>
<feature type="compositionally biased region" description="Basic and acidic residues" evidence="1">
    <location>
        <begin position="62"/>
        <end position="81"/>
    </location>
</feature>
<accession>A0A087UZ00</accession>
<proteinExistence type="predicted"/>
<organism evidence="2 3">
    <name type="scientific">Stegodyphus mimosarum</name>
    <name type="common">African social velvet spider</name>
    <dbReference type="NCBI Taxonomy" id="407821"/>
    <lineage>
        <taxon>Eukaryota</taxon>
        <taxon>Metazoa</taxon>
        <taxon>Ecdysozoa</taxon>
        <taxon>Arthropoda</taxon>
        <taxon>Chelicerata</taxon>
        <taxon>Arachnida</taxon>
        <taxon>Araneae</taxon>
        <taxon>Araneomorphae</taxon>
        <taxon>Entelegynae</taxon>
        <taxon>Eresoidea</taxon>
        <taxon>Eresidae</taxon>
        <taxon>Stegodyphus</taxon>
    </lineage>
</organism>
<feature type="non-terminal residue" evidence="2">
    <location>
        <position position="365"/>
    </location>
</feature>
<feature type="compositionally biased region" description="Basic and acidic residues" evidence="1">
    <location>
        <begin position="142"/>
        <end position="152"/>
    </location>
</feature>
<feature type="compositionally biased region" description="Acidic residues" evidence="1">
    <location>
        <begin position="153"/>
        <end position="191"/>
    </location>
</feature>
<name>A0A087UZ00_STEMI</name>
<dbReference type="OrthoDB" id="6436852at2759"/>
<feature type="region of interest" description="Disordered" evidence="1">
    <location>
        <begin position="341"/>
        <end position="365"/>
    </location>
</feature>
<evidence type="ECO:0000313" key="3">
    <source>
        <dbReference type="Proteomes" id="UP000054359"/>
    </source>
</evidence>
<dbReference type="OMA" id="NEPVECE"/>
<evidence type="ECO:0000256" key="1">
    <source>
        <dbReference type="SAM" id="MobiDB-lite"/>
    </source>
</evidence>
<gene>
    <name evidence="2" type="ORF">X975_14601</name>
</gene>
<keyword evidence="3" id="KW-1185">Reference proteome</keyword>